<sequence length="357" mass="39450">MVSATRSGPYAMTRAFDEFLTAPERTHVLQAFRLLEAHFADAPRFGEARRPSEDPIRIGQLPEMAFPTSTIAEFSMPQAGKPGRLSNRFFGLFGPHGPLPLHLTEYARDRLRNHADGTLVGFADMLTHRFATLFYRAWVQGQPAPSFDRGKDAAFERKVAALSGYMGRGLQERDAMPDLAKRHFGGFLGSGPKHAEGLVSIVASFVRAPVRLEQFIGSWLPLEPGDQWQLGRRTALGRSTSIGTRVWSRTSKFRLRIGPLGLAEYRSLLPGGRGLAQVDAIVRNYVGEQFEWELNLVLAARSVPKPILGKGATLGQTTWIGRRPADRDADSLHLNPALLNRSPAKPTATTQKKGRMT</sequence>
<dbReference type="PANTHER" id="PTHR35564">
    <property type="match status" value="1"/>
</dbReference>
<organism evidence="2 3">
    <name type="scientific">Paragemmobacter straminiformis</name>
    <dbReference type="NCBI Taxonomy" id="2045119"/>
    <lineage>
        <taxon>Bacteria</taxon>
        <taxon>Pseudomonadati</taxon>
        <taxon>Pseudomonadota</taxon>
        <taxon>Alphaproteobacteria</taxon>
        <taxon>Rhodobacterales</taxon>
        <taxon>Paracoccaceae</taxon>
        <taxon>Paragemmobacter</taxon>
    </lineage>
</organism>
<dbReference type="Proteomes" id="UP000555411">
    <property type="component" value="Unassembled WGS sequence"/>
</dbReference>
<evidence type="ECO:0000313" key="2">
    <source>
        <dbReference type="EMBL" id="MBC2836439.1"/>
    </source>
</evidence>
<dbReference type="AlphaFoldDB" id="A0A842IA00"/>
<dbReference type="Pfam" id="PF06996">
    <property type="entry name" value="T6SS_TssG"/>
    <property type="match status" value="1"/>
</dbReference>
<comment type="caution">
    <text evidence="2">The sequence shown here is derived from an EMBL/GenBank/DDBJ whole genome shotgun (WGS) entry which is preliminary data.</text>
</comment>
<evidence type="ECO:0000313" key="3">
    <source>
        <dbReference type="Proteomes" id="UP000555411"/>
    </source>
</evidence>
<dbReference type="PANTHER" id="PTHR35564:SF4">
    <property type="entry name" value="CYTOPLASMIC PROTEIN"/>
    <property type="match status" value="1"/>
</dbReference>
<keyword evidence="3" id="KW-1185">Reference proteome</keyword>
<dbReference type="EMBL" id="JACLQD010000003">
    <property type="protein sequence ID" value="MBC2836439.1"/>
    <property type="molecule type" value="Genomic_DNA"/>
</dbReference>
<proteinExistence type="predicted"/>
<accession>A0A842IA00</accession>
<evidence type="ECO:0000256" key="1">
    <source>
        <dbReference type="SAM" id="MobiDB-lite"/>
    </source>
</evidence>
<dbReference type="NCBIfam" id="TIGR03347">
    <property type="entry name" value="VI_chp_1"/>
    <property type="match status" value="1"/>
</dbReference>
<name>A0A842IA00_9RHOB</name>
<dbReference type="InterPro" id="IPR010732">
    <property type="entry name" value="T6SS_TssG-like"/>
</dbReference>
<protein>
    <submittedName>
        <fullName evidence="2">Type VI secretion system baseplate subunit TssG</fullName>
    </submittedName>
</protein>
<gene>
    <name evidence="2" type="primary">tssG</name>
    <name evidence="2" type="ORF">H7F16_13045</name>
</gene>
<reference evidence="2 3" key="1">
    <citation type="journal article" date="2017" name="Int. J. Syst. Evol. Microbiol.">
        <title>Gemmobacter straminiformis sp. nov., isolated from an artificial fountain.</title>
        <authorList>
            <person name="Kang J.Y."/>
            <person name="Kim M.J."/>
            <person name="Chun J."/>
            <person name="Son K.P."/>
            <person name="Jahng K.Y."/>
        </authorList>
    </citation>
    <scope>NUCLEOTIDE SEQUENCE [LARGE SCALE GENOMIC DNA]</scope>
    <source>
        <strain evidence="2 3">CAM-8</strain>
    </source>
</reference>
<feature type="region of interest" description="Disordered" evidence="1">
    <location>
        <begin position="334"/>
        <end position="357"/>
    </location>
</feature>